<protein>
    <submittedName>
        <fullName evidence="3">Transposase</fullName>
    </submittedName>
</protein>
<accession>A0A1N7Q898</accession>
<keyword evidence="4" id="KW-1185">Reference proteome</keyword>
<proteinExistence type="predicted"/>
<evidence type="ECO:0000256" key="1">
    <source>
        <dbReference type="SAM" id="MobiDB-lite"/>
    </source>
</evidence>
<gene>
    <name evidence="3" type="ORF">SAMN05421686_11538</name>
</gene>
<feature type="compositionally biased region" description="Basic and acidic residues" evidence="1">
    <location>
        <begin position="186"/>
        <end position="196"/>
    </location>
</feature>
<feature type="domain" description="Transposase InsH N-terminal" evidence="2">
    <location>
        <begin position="21"/>
        <end position="110"/>
    </location>
</feature>
<dbReference type="PANTHER" id="PTHR33408">
    <property type="entry name" value="TRANSPOSASE"/>
    <property type="match status" value="1"/>
</dbReference>
<reference evidence="4" key="1">
    <citation type="submission" date="2017-01" db="EMBL/GenBank/DDBJ databases">
        <authorList>
            <person name="Varghese N."/>
            <person name="Submissions S."/>
        </authorList>
    </citation>
    <scope>NUCLEOTIDE SEQUENCE [LARGE SCALE GENOMIC DNA]</scope>
    <source>
        <strain evidence="4">DSM 24913</strain>
    </source>
</reference>
<name>A0A1N7Q898_9GAMM</name>
<dbReference type="PANTHER" id="PTHR33408:SF4">
    <property type="entry name" value="TRANSPOSASE DDE DOMAIN-CONTAINING PROTEIN"/>
    <property type="match status" value="1"/>
</dbReference>
<evidence type="ECO:0000313" key="3">
    <source>
        <dbReference type="EMBL" id="SIT19073.1"/>
    </source>
</evidence>
<dbReference type="AlphaFoldDB" id="A0A1N7Q898"/>
<evidence type="ECO:0000313" key="4">
    <source>
        <dbReference type="Proteomes" id="UP000185639"/>
    </source>
</evidence>
<evidence type="ECO:0000259" key="2">
    <source>
        <dbReference type="Pfam" id="PF05598"/>
    </source>
</evidence>
<sequence>MPNFKKYDYDQTAMVVVNFLEQLQPGTFEFTLHQLIEGHIDLSVFYEKYQNDQGGRSAYDPAILLKIILFAYSKGITSSREIQWQCENNIIFKALSCDSVPHFTSIASFVSSYPDAIESVFEQILLVCSEQGLLGNELIAIDGCKMRSNASKEHSGTLSELSEKRQKIRAQIKHCMKEHKKLDKRKPRERERKEQLEQSIDTLSKHYEKVDQFLKTQPQGWGKENDPKK</sequence>
<dbReference type="Pfam" id="PF05598">
    <property type="entry name" value="DUF772"/>
    <property type="match status" value="1"/>
</dbReference>
<dbReference type="Proteomes" id="UP000185639">
    <property type="component" value="Unassembled WGS sequence"/>
</dbReference>
<dbReference type="RefSeq" id="WP_245820128.1">
    <property type="nucleotide sequence ID" value="NZ_FTOH01000015.1"/>
</dbReference>
<feature type="region of interest" description="Disordered" evidence="1">
    <location>
        <begin position="179"/>
        <end position="200"/>
    </location>
</feature>
<dbReference type="STRING" id="484498.SAMN05421686_11538"/>
<dbReference type="EMBL" id="FTOH01000015">
    <property type="protein sequence ID" value="SIT19073.1"/>
    <property type="molecule type" value="Genomic_DNA"/>
</dbReference>
<dbReference type="InterPro" id="IPR008490">
    <property type="entry name" value="Transposase_InsH_N"/>
</dbReference>
<organism evidence="3 4">
    <name type="scientific">Thalassolituus maritimus</name>
    <dbReference type="NCBI Taxonomy" id="484498"/>
    <lineage>
        <taxon>Bacteria</taxon>
        <taxon>Pseudomonadati</taxon>
        <taxon>Pseudomonadota</taxon>
        <taxon>Gammaproteobacteria</taxon>
        <taxon>Oceanospirillales</taxon>
        <taxon>Oceanospirillaceae</taxon>
        <taxon>Thalassolituus</taxon>
    </lineage>
</organism>